<dbReference type="AlphaFoldDB" id="A0A9N8WHD3"/>
<evidence type="ECO:0000313" key="2">
    <source>
        <dbReference type="EMBL" id="CAG8489750.1"/>
    </source>
</evidence>
<evidence type="ECO:0000256" key="1">
    <source>
        <dbReference type="SAM" id="MobiDB-lite"/>
    </source>
</evidence>
<keyword evidence="3" id="KW-1185">Reference proteome</keyword>
<protein>
    <submittedName>
        <fullName evidence="2">1887_t:CDS:1</fullName>
    </submittedName>
</protein>
<feature type="region of interest" description="Disordered" evidence="1">
    <location>
        <begin position="34"/>
        <end position="53"/>
    </location>
</feature>
<sequence>MTPMTNFTKAIEKKYLLKKSENIPITTMKCDNEMVPTTSKKTPVKESENTPNTMMKCDNKIVLTTPVIIQTTTLTTNYTRAIEKNLVVKKI</sequence>
<proteinExistence type="predicted"/>
<reference evidence="2" key="1">
    <citation type="submission" date="2021-06" db="EMBL/GenBank/DDBJ databases">
        <authorList>
            <person name="Kallberg Y."/>
            <person name="Tangrot J."/>
            <person name="Rosling A."/>
        </authorList>
    </citation>
    <scope>NUCLEOTIDE SEQUENCE</scope>
    <source>
        <strain evidence="2">MA453B</strain>
    </source>
</reference>
<dbReference type="EMBL" id="CAJVPY010000738">
    <property type="protein sequence ID" value="CAG8489750.1"/>
    <property type="molecule type" value="Genomic_DNA"/>
</dbReference>
<comment type="caution">
    <text evidence="2">The sequence shown here is derived from an EMBL/GenBank/DDBJ whole genome shotgun (WGS) entry which is preliminary data.</text>
</comment>
<accession>A0A9N8WHD3</accession>
<evidence type="ECO:0000313" key="3">
    <source>
        <dbReference type="Proteomes" id="UP000789405"/>
    </source>
</evidence>
<organism evidence="2 3">
    <name type="scientific">Dentiscutata erythropus</name>
    <dbReference type="NCBI Taxonomy" id="1348616"/>
    <lineage>
        <taxon>Eukaryota</taxon>
        <taxon>Fungi</taxon>
        <taxon>Fungi incertae sedis</taxon>
        <taxon>Mucoromycota</taxon>
        <taxon>Glomeromycotina</taxon>
        <taxon>Glomeromycetes</taxon>
        <taxon>Diversisporales</taxon>
        <taxon>Gigasporaceae</taxon>
        <taxon>Dentiscutata</taxon>
    </lineage>
</organism>
<dbReference type="Proteomes" id="UP000789405">
    <property type="component" value="Unassembled WGS sequence"/>
</dbReference>
<name>A0A9N8WHD3_9GLOM</name>
<gene>
    <name evidence="2" type="ORF">DERYTH_LOCUS2353</name>
</gene>